<name>W4L336_ENTF1</name>
<dbReference type="EMBL" id="AZHW01001453">
    <property type="protein sequence ID" value="ETW92513.1"/>
    <property type="molecule type" value="Genomic_DNA"/>
</dbReference>
<proteinExistence type="predicted"/>
<dbReference type="AlphaFoldDB" id="W4L336"/>
<dbReference type="HOGENOM" id="CLU_2599470_0_0_7"/>
<evidence type="ECO:0000313" key="1">
    <source>
        <dbReference type="EMBL" id="ETW92513.1"/>
    </source>
</evidence>
<evidence type="ECO:0000313" key="2">
    <source>
        <dbReference type="Proteomes" id="UP000019141"/>
    </source>
</evidence>
<gene>
    <name evidence="1" type="ORF">ETSY1_43290</name>
</gene>
<keyword evidence="2" id="KW-1185">Reference proteome</keyword>
<dbReference type="Gene3D" id="3.40.50.1010">
    <property type="entry name" value="5'-nuclease"/>
    <property type="match status" value="1"/>
</dbReference>
<comment type="caution">
    <text evidence="1">The sequence shown here is derived from an EMBL/GenBank/DDBJ whole genome shotgun (WGS) entry which is preliminary data.</text>
</comment>
<protein>
    <recommendedName>
        <fullName evidence="3">PIN domain-containing protein</fullName>
    </recommendedName>
</protein>
<dbReference type="Proteomes" id="UP000019141">
    <property type="component" value="Unassembled WGS sequence"/>
</dbReference>
<accession>W4L336</accession>
<organism evidence="1 2">
    <name type="scientific">Entotheonella factor</name>
    <dbReference type="NCBI Taxonomy" id="1429438"/>
    <lineage>
        <taxon>Bacteria</taxon>
        <taxon>Pseudomonadati</taxon>
        <taxon>Nitrospinota/Tectimicrobiota group</taxon>
        <taxon>Candidatus Tectimicrobiota</taxon>
        <taxon>Candidatus Entotheonellia</taxon>
        <taxon>Candidatus Entotheonellales</taxon>
        <taxon>Candidatus Entotheonellaceae</taxon>
        <taxon>Candidatus Entotheonella</taxon>
    </lineage>
</organism>
<evidence type="ECO:0008006" key="3">
    <source>
        <dbReference type="Google" id="ProtNLM"/>
    </source>
</evidence>
<dbReference type="SUPFAM" id="SSF88723">
    <property type="entry name" value="PIN domain-like"/>
    <property type="match status" value="1"/>
</dbReference>
<dbReference type="InterPro" id="IPR029060">
    <property type="entry name" value="PIN-like_dom_sf"/>
</dbReference>
<reference evidence="1 2" key="1">
    <citation type="journal article" date="2014" name="Nature">
        <title>An environmental bacterial taxon with a large and distinct metabolic repertoire.</title>
        <authorList>
            <person name="Wilson M.C."/>
            <person name="Mori T."/>
            <person name="Ruckert C."/>
            <person name="Uria A.R."/>
            <person name="Helf M.J."/>
            <person name="Takada K."/>
            <person name="Gernert C."/>
            <person name="Steffens U.A."/>
            <person name="Heycke N."/>
            <person name="Schmitt S."/>
            <person name="Rinke C."/>
            <person name="Helfrich E.J."/>
            <person name="Brachmann A.O."/>
            <person name="Gurgui C."/>
            <person name="Wakimoto T."/>
            <person name="Kracht M."/>
            <person name="Crusemann M."/>
            <person name="Hentschel U."/>
            <person name="Abe I."/>
            <person name="Matsunaga S."/>
            <person name="Kalinowski J."/>
            <person name="Takeyama H."/>
            <person name="Piel J."/>
        </authorList>
    </citation>
    <scope>NUCLEOTIDE SEQUENCE [LARGE SCALE GENOMIC DNA]</scope>
    <source>
        <strain evidence="2">TSY1</strain>
    </source>
</reference>
<sequence>MESVNYIQQAIDTGYLLRLWITPERFESALALRRRFQDKPQISFTDFTSMVVMMEYGITQVLTEDDHFMQVGMGFQIVP</sequence>